<sequence length="315" mass="35319">MKHKNIDIIKLLRFYLLLIIFFSSSAVATIYPLPKGKSRLIGHNKQITIPENNLFPLEYFSAKFSMGISNMLEANPDVDVYLPESNTNLIFPTQLILPDTKHIGIIINIAEMRLYYYPKGTNKVVVLPVGIGELGQETPCWVTSVHRKKHLPSWTPSNAIKKEYKARGIIIPDVFPAGANNPMGLYALYIGNSYAIHGTNANFGIGLRISHGCIRLRDNDLKYLFDHVPVGVRVELINEPVKACIEPNGNRYLEVHDPLSTTAEQFNSHKPVPIHIPSNIANIIFHPSVNKDVVNKAIQRRSGMPISISMKNKAH</sequence>
<protein>
    <recommendedName>
        <fullName evidence="15">L,D-TPase catalytic domain-containing protein</fullName>
    </recommendedName>
</protein>
<dbReference type="AlphaFoldDB" id="Q1LT25"/>
<dbReference type="PANTHER" id="PTHR30582">
    <property type="entry name" value="L,D-TRANSPEPTIDASE"/>
    <property type="match status" value="1"/>
</dbReference>
<dbReference type="Pfam" id="PF17969">
    <property type="entry name" value="Ldt_C"/>
    <property type="match status" value="1"/>
</dbReference>
<feature type="domain" description="L,D-TPase catalytic" evidence="15">
    <location>
        <begin position="103"/>
        <end position="237"/>
    </location>
</feature>
<keyword evidence="7" id="KW-0574">Periplasm</keyword>
<dbReference type="Gene3D" id="2.40.440.10">
    <property type="entry name" value="L,D-transpeptidase catalytic domain-like"/>
    <property type="match status" value="1"/>
</dbReference>
<gene>
    <name evidence="16" type="ordered locus">BCI_0448</name>
</gene>
<dbReference type="GO" id="GO:0018104">
    <property type="term" value="P:peptidoglycan-protein cross-linking"/>
    <property type="evidence" value="ECO:0007669"/>
    <property type="project" value="TreeGrafter"/>
</dbReference>
<dbReference type="GO" id="GO:0042597">
    <property type="term" value="C:periplasmic space"/>
    <property type="evidence" value="ECO:0007669"/>
    <property type="project" value="UniProtKB-SubCell"/>
</dbReference>
<dbReference type="Proteomes" id="UP000002427">
    <property type="component" value="Chromosome"/>
</dbReference>
<dbReference type="EMBL" id="CP000238">
    <property type="protein sequence ID" value="ABF14252.1"/>
    <property type="molecule type" value="Genomic_DNA"/>
</dbReference>
<name>Q1LT25_BAUCH</name>
<evidence type="ECO:0000256" key="11">
    <source>
        <dbReference type="ARBA" id="ARBA00023316"/>
    </source>
</evidence>
<dbReference type="InterPro" id="IPR041597">
    <property type="entry name" value="Ldt_C"/>
</dbReference>
<evidence type="ECO:0000256" key="2">
    <source>
        <dbReference type="ARBA" id="ARBA00004752"/>
    </source>
</evidence>
<dbReference type="GO" id="GO:0071972">
    <property type="term" value="F:peptidoglycan L,D-transpeptidase activity"/>
    <property type="evidence" value="ECO:0007669"/>
    <property type="project" value="TreeGrafter"/>
</dbReference>
<evidence type="ECO:0000256" key="10">
    <source>
        <dbReference type="ARBA" id="ARBA00022984"/>
    </source>
</evidence>
<organism evidence="16 17">
    <name type="scientific">Baumannia cicadellinicola subsp. Homalodisca coagulata</name>
    <dbReference type="NCBI Taxonomy" id="374463"/>
    <lineage>
        <taxon>Bacteria</taxon>
        <taxon>Pseudomonadati</taxon>
        <taxon>Pseudomonadota</taxon>
        <taxon>Gammaproteobacteria</taxon>
        <taxon>Candidatus Palibaumannia</taxon>
    </lineage>
</organism>
<keyword evidence="4" id="KW-0328">Glycosyltransferase</keyword>
<evidence type="ECO:0000256" key="12">
    <source>
        <dbReference type="ARBA" id="ARBA00060592"/>
    </source>
</evidence>
<dbReference type="InterPro" id="IPR050979">
    <property type="entry name" value="LD-transpeptidase"/>
</dbReference>
<dbReference type="PANTHER" id="PTHR30582:SF24">
    <property type="entry name" value="L,D-TRANSPEPTIDASE ERFK_SRFK-RELATED"/>
    <property type="match status" value="1"/>
</dbReference>
<keyword evidence="6" id="KW-0732">Signal</keyword>
<dbReference type="GO" id="GO:0008360">
    <property type="term" value="P:regulation of cell shape"/>
    <property type="evidence" value="ECO:0007669"/>
    <property type="project" value="UniProtKB-UniRule"/>
</dbReference>
<dbReference type="FunFam" id="2.40.440.10:FF:000001">
    <property type="entry name" value="L,D-transpeptidase YbiS"/>
    <property type="match status" value="1"/>
</dbReference>
<comment type="pathway">
    <text evidence="2 13">Cell wall biogenesis; peptidoglycan biosynthesis.</text>
</comment>
<dbReference type="SUPFAM" id="SSF141523">
    <property type="entry name" value="L,D-transpeptidase catalytic domain-like"/>
    <property type="match status" value="1"/>
</dbReference>
<reference evidence="16 17" key="1">
    <citation type="journal article" date="2006" name="PLoS Biol.">
        <title>Metabolic complementarity and genomics of the dual bacterial symbiosis of sharpshooters.</title>
        <authorList>
            <person name="Wu D."/>
            <person name="Daugherty S.C."/>
            <person name="Van Aken S.E."/>
            <person name="Pai G.H."/>
            <person name="Watkins K.L."/>
            <person name="Khouri H."/>
            <person name="Tallon L.J."/>
            <person name="Zaborsky J.M."/>
            <person name="Dunbar H.E."/>
            <person name="Tran P.L."/>
            <person name="Moran N.A."/>
            <person name="Eisen J.A."/>
        </authorList>
    </citation>
    <scope>NUCLEOTIDE SEQUENCE [LARGE SCALE GENOMIC DNA]</scope>
    <source>
        <strain evidence="16">Hc</strain>
    </source>
</reference>
<evidence type="ECO:0000313" key="16">
    <source>
        <dbReference type="EMBL" id="ABF14252.1"/>
    </source>
</evidence>
<comment type="similarity">
    <text evidence="3">Belongs to the YkuD family.</text>
</comment>
<evidence type="ECO:0000256" key="1">
    <source>
        <dbReference type="ARBA" id="ARBA00004418"/>
    </source>
</evidence>
<evidence type="ECO:0000256" key="7">
    <source>
        <dbReference type="ARBA" id="ARBA00022764"/>
    </source>
</evidence>
<keyword evidence="8" id="KW-0378">Hydrolase</keyword>
<keyword evidence="9 13" id="KW-0133">Cell shape</keyword>
<dbReference type="CDD" id="cd16913">
    <property type="entry name" value="YkuD_like"/>
    <property type="match status" value="1"/>
</dbReference>
<evidence type="ECO:0000256" key="9">
    <source>
        <dbReference type="ARBA" id="ARBA00022960"/>
    </source>
</evidence>
<dbReference type="InterPro" id="IPR038063">
    <property type="entry name" value="Transpep_catalytic_dom"/>
</dbReference>
<dbReference type="GO" id="GO:0016757">
    <property type="term" value="F:glycosyltransferase activity"/>
    <property type="evidence" value="ECO:0007669"/>
    <property type="project" value="UniProtKB-KW"/>
</dbReference>
<keyword evidence="11 13" id="KW-0961">Cell wall biogenesis/degradation</keyword>
<evidence type="ECO:0000256" key="14">
    <source>
        <dbReference type="SAM" id="Phobius"/>
    </source>
</evidence>
<dbReference type="Pfam" id="PF03734">
    <property type="entry name" value="YkuD"/>
    <property type="match status" value="1"/>
</dbReference>
<comment type="subcellular location">
    <subcellularLocation>
        <location evidence="1">Periplasm</location>
    </subcellularLocation>
</comment>
<evidence type="ECO:0000256" key="3">
    <source>
        <dbReference type="ARBA" id="ARBA00005992"/>
    </source>
</evidence>
<evidence type="ECO:0000256" key="6">
    <source>
        <dbReference type="ARBA" id="ARBA00022729"/>
    </source>
</evidence>
<feature type="transmembrane region" description="Helical" evidence="14">
    <location>
        <begin position="12"/>
        <end position="33"/>
    </location>
</feature>
<keyword evidence="14" id="KW-0472">Membrane</keyword>
<keyword evidence="14" id="KW-0812">Transmembrane</keyword>
<accession>Q1LT25</accession>
<dbReference type="PROSITE" id="PS52029">
    <property type="entry name" value="LD_TPASE"/>
    <property type="match status" value="1"/>
</dbReference>
<evidence type="ECO:0000259" key="15">
    <source>
        <dbReference type="PROSITE" id="PS52029"/>
    </source>
</evidence>
<proteinExistence type="inferred from homology"/>
<dbReference type="HOGENOM" id="CLU_046834_0_1_6"/>
<dbReference type="GO" id="GO:0071555">
    <property type="term" value="P:cell wall organization"/>
    <property type="evidence" value="ECO:0007669"/>
    <property type="project" value="UniProtKB-UniRule"/>
</dbReference>
<keyword evidence="5" id="KW-0808">Transferase</keyword>
<dbReference type="InterPro" id="IPR005490">
    <property type="entry name" value="LD_TPept_cat_dom"/>
</dbReference>
<evidence type="ECO:0000256" key="4">
    <source>
        <dbReference type="ARBA" id="ARBA00022676"/>
    </source>
</evidence>
<evidence type="ECO:0000256" key="5">
    <source>
        <dbReference type="ARBA" id="ARBA00022679"/>
    </source>
</evidence>
<keyword evidence="10 13" id="KW-0573">Peptidoglycan synthesis</keyword>
<dbReference type="STRING" id="374463.BCI_0448"/>
<dbReference type="UniPathway" id="UPA00219"/>
<evidence type="ECO:0000256" key="8">
    <source>
        <dbReference type="ARBA" id="ARBA00022801"/>
    </source>
</evidence>
<comment type="pathway">
    <text evidence="12">Glycan biosynthesis.</text>
</comment>
<evidence type="ECO:0000313" key="17">
    <source>
        <dbReference type="Proteomes" id="UP000002427"/>
    </source>
</evidence>
<evidence type="ECO:0000256" key="13">
    <source>
        <dbReference type="PROSITE-ProRule" id="PRU01373"/>
    </source>
</evidence>
<dbReference type="KEGG" id="bci:BCI_0448"/>
<feature type="active site" description="Proton donor/acceptor" evidence="13">
    <location>
        <position position="197"/>
    </location>
</feature>
<dbReference type="GO" id="GO:0005576">
    <property type="term" value="C:extracellular region"/>
    <property type="evidence" value="ECO:0007669"/>
    <property type="project" value="TreeGrafter"/>
</dbReference>
<keyword evidence="17" id="KW-1185">Reference proteome</keyword>
<keyword evidence="14" id="KW-1133">Transmembrane helix</keyword>
<feature type="active site" description="Nucleophile" evidence="13">
    <location>
        <position position="213"/>
    </location>
</feature>